<dbReference type="Proteomes" id="UP000435649">
    <property type="component" value="Unassembled WGS sequence"/>
</dbReference>
<dbReference type="RefSeq" id="WP_154416730.1">
    <property type="nucleotide sequence ID" value="NZ_VUNS01000001.1"/>
</dbReference>
<evidence type="ECO:0000313" key="1">
    <source>
        <dbReference type="EMBL" id="MST95664.1"/>
    </source>
</evidence>
<sequence>MNRHAPYSADYTWDIISGIPRSRNPFFHEERLEEPIGKKSPQLIVVAPHRDLFHEYVSREKILHVWAIMTELAPWHQYMIRTQFPQRLLELQTSLKWTPNLWIGVPLRTSRDVELLEILKSLPIVVKFATLLPPREDLSFLDFSGLDWVIAGGSEDQRLKIWYHDDWIEALYQKSREQKIPFYFAEAGKYVETNRDRTYHFSEVRQLPFKSEWIDYYRQLDKVLTISDGESWGWREPFPETMKTVRQRRQRSIATNQQPVIPEVVEVSNSAEQPTLSLEQQREALTQLEQIINKSVIGYFATGEALAKIRDEKLYRAAGFRSFSKYCKERFSMSRIHGYRLIAQYHMNQFFVTHGLHILPERQTRLLRGIPPEEALTLVKDAQNTTAEGFLSFNDSLESAVEEYRQNHIRQSSNDIASDGTFYCRTLKRRVQYCESIPTMIAELSMGKLDLAIKLVAEFSEIEHFGKLDKAAIVEAVLAKHGETEIAEFGKAMGMNSIELNFNVDELGF</sequence>
<evidence type="ECO:0000313" key="2">
    <source>
        <dbReference type="Proteomes" id="UP000435649"/>
    </source>
</evidence>
<dbReference type="EMBL" id="VUNS01000001">
    <property type="protein sequence ID" value="MST95664.1"/>
    <property type="molecule type" value="Genomic_DNA"/>
</dbReference>
<keyword evidence="2" id="KW-1185">Reference proteome</keyword>
<gene>
    <name evidence="1" type="ORF">FYJ85_01200</name>
</gene>
<proteinExistence type="predicted"/>
<dbReference type="Pfam" id="PF07505">
    <property type="entry name" value="DUF5131"/>
    <property type="match status" value="1"/>
</dbReference>
<dbReference type="InterPro" id="IPR011101">
    <property type="entry name" value="DUF5131"/>
</dbReference>
<protein>
    <submittedName>
        <fullName evidence="1">DUF5131 family protein</fullName>
    </submittedName>
</protein>
<dbReference type="AlphaFoldDB" id="A0A844FY52"/>
<comment type="caution">
    <text evidence="1">The sequence shown here is derived from an EMBL/GenBank/DDBJ whole genome shotgun (WGS) entry which is preliminary data.</text>
</comment>
<organism evidence="1 2">
    <name type="scientific">Victivallis lenta</name>
    <dbReference type="NCBI Taxonomy" id="2606640"/>
    <lineage>
        <taxon>Bacteria</taxon>
        <taxon>Pseudomonadati</taxon>
        <taxon>Lentisphaerota</taxon>
        <taxon>Lentisphaeria</taxon>
        <taxon>Victivallales</taxon>
        <taxon>Victivallaceae</taxon>
        <taxon>Victivallis</taxon>
    </lineage>
</organism>
<accession>A0A844FY52</accession>
<name>A0A844FY52_9BACT</name>
<reference evidence="1 2" key="1">
    <citation type="submission" date="2019-08" db="EMBL/GenBank/DDBJ databases">
        <title>In-depth cultivation of the pig gut microbiome towards novel bacterial diversity and tailored functional studies.</title>
        <authorList>
            <person name="Wylensek D."/>
            <person name="Hitch T.C.A."/>
            <person name="Clavel T."/>
        </authorList>
    </citation>
    <scope>NUCLEOTIDE SEQUENCE [LARGE SCALE GENOMIC DNA]</scope>
    <source>
        <strain evidence="1 2">BBE-744-WT-12</strain>
    </source>
</reference>